<organism evidence="1 2">
    <name type="scientific">Fusarium decemcellulare</name>
    <dbReference type="NCBI Taxonomy" id="57161"/>
    <lineage>
        <taxon>Eukaryota</taxon>
        <taxon>Fungi</taxon>
        <taxon>Dikarya</taxon>
        <taxon>Ascomycota</taxon>
        <taxon>Pezizomycotina</taxon>
        <taxon>Sordariomycetes</taxon>
        <taxon>Hypocreomycetidae</taxon>
        <taxon>Hypocreales</taxon>
        <taxon>Nectriaceae</taxon>
        <taxon>Fusarium</taxon>
        <taxon>Fusarium decemcellulare species complex</taxon>
    </lineage>
</organism>
<protein>
    <submittedName>
        <fullName evidence="1">Uncharacterized protein</fullName>
    </submittedName>
</protein>
<keyword evidence="2" id="KW-1185">Reference proteome</keyword>
<comment type="caution">
    <text evidence="1">The sequence shown here is derived from an EMBL/GenBank/DDBJ whole genome shotgun (WGS) entry which is preliminary data.</text>
</comment>
<sequence>MIRALLELGANTRRRLEHRIVVPFINLLARSLRALNCALGHLVKLFFRIIVHIFWPTRPNPGTLENWVEGLLPVLIVVSWIGVLVHRWFIFFSILSPFYYIYRFNIVLELPHLVNLLVLAFLVVIPFPFSLCIKDGFVGAGTVLASKDMESLRAGLESRGPSRIRLSASTKNLTRVKRKRPIISEPIGPIKNSRGPDFARSETFKIVPRIKDCIPDEPPASEEDSIARKTTRRLSASFSTQGPLASPPTVAKSNLNITTTSQVPAKKKKATPIISSLRSASKSALKTTSSFNVFPSFETVVQDENVPPPDHEIANPSAAASKPLNKSRLPKSRTLTVLSDIKSSISRSSLNSRTANFRSMGSQSRQASASSSNTNFQSNSSRIRLPRPSLTSMSRSSSSSTTGTQSQPDPQQITTAQPSAYWSGRFVALNDRFLSEEFDKMVDKPISPPFMRPFQRQAMAPDRVAANSRPTHLSHSTTTSALTSLTSSRRVSSGNDEDARYIRIFRHLNDLCTTNEARRSLHDWQQTYARRMGKPNLLPKGGRMDDKSLMGKLFGGGPRKTERRSLPAVHEGTNVPVARTRPVPAARGRGKRLTIN</sequence>
<evidence type="ECO:0000313" key="2">
    <source>
        <dbReference type="Proteomes" id="UP001148629"/>
    </source>
</evidence>
<name>A0ACC1RG67_9HYPO</name>
<gene>
    <name evidence="1" type="ORF">NM208_g14754</name>
</gene>
<reference evidence="1" key="1">
    <citation type="submission" date="2022-08" db="EMBL/GenBank/DDBJ databases">
        <title>Genome Sequence of Fusarium decemcellulare.</title>
        <authorList>
            <person name="Buettner E."/>
        </authorList>
    </citation>
    <scope>NUCLEOTIDE SEQUENCE</scope>
    <source>
        <strain evidence="1">Babe19</strain>
    </source>
</reference>
<dbReference type="EMBL" id="JANRMS010003605">
    <property type="protein sequence ID" value="KAJ3517109.1"/>
    <property type="molecule type" value="Genomic_DNA"/>
</dbReference>
<evidence type="ECO:0000313" key="1">
    <source>
        <dbReference type="EMBL" id="KAJ3517109.1"/>
    </source>
</evidence>
<dbReference type="Proteomes" id="UP001148629">
    <property type="component" value="Unassembled WGS sequence"/>
</dbReference>
<accession>A0ACC1RG67</accession>
<proteinExistence type="predicted"/>